<dbReference type="PROSITE" id="PS51257">
    <property type="entry name" value="PROKAR_LIPOPROTEIN"/>
    <property type="match status" value="1"/>
</dbReference>
<dbReference type="GO" id="GO:0009427">
    <property type="term" value="C:bacterial-type flagellum basal body, distal rod, L ring"/>
    <property type="evidence" value="ECO:0007669"/>
    <property type="project" value="InterPro"/>
</dbReference>
<keyword evidence="6 7" id="KW-0998">Cell outer membrane</keyword>
<keyword evidence="4 7" id="KW-0472">Membrane</keyword>
<comment type="subunit">
    <text evidence="7">The basal body constitutes a major portion of the flagellar organelle and consists of four rings (L,P,S, and M) mounted on a central rod.</text>
</comment>
<dbReference type="HAMAP" id="MF_00415">
    <property type="entry name" value="FlgH"/>
    <property type="match status" value="1"/>
</dbReference>
<comment type="similarity">
    <text evidence="2 7">Belongs to the FlgH family.</text>
</comment>
<dbReference type="PANTHER" id="PTHR34933">
    <property type="entry name" value="FLAGELLAR L-RING PROTEIN"/>
    <property type="match status" value="1"/>
</dbReference>
<dbReference type="EMBL" id="DQ068068">
    <property type="protein sequence ID" value="AAY87272.1"/>
    <property type="molecule type" value="Genomic_DNA"/>
</dbReference>
<name>Q4JMP1_9BACT</name>
<accession>Q4JMP1</accession>
<evidence type="ECO:0000256" key="2">
    <source>
        <dbReference type="ARBA" id="ARBA00006929"/>
    </source>
</evidence>
<sequence length="229" mass="23747">MRRLFAAILLLCAAGIASGCSTYVENEASLPFEPIYPSAHVTPEGEAPTGGIFKSNGGGLFASDIRARDVGDILTVALNETFAATKAQTAASAKNDAFGVTLPTGLPNLFTGGYDKNAAGLNAGTARSFAGSGSAAQSNSLTGLLTVTVTRVFDNGNMEIAGQKKLTLNNGDEYVRLTGLIRPEDISATNTVQSNRIADAEIVYVGAGEIADSSRQGWLSRTLRNVSPL</sequence>
<dbReference type="AlphaFoldDB" id="Q4JMP1"/>
<evidence type="ECO:0000256" key="7">
    <source>
        <dbReference type="HAMAP-Rule" id="MF_00415"/>
    </source>
</evidence>
<keyword evidence="5 7" id="KW-0975">Bacterial flagellum</keyword>
<keyword evidence="9" id="KW-0966">Cell projection</keyword>
<comment type="subcellular location">
    <subcellularLocation>
        <location evidence="7">Cell outer membrane</location>
        <topology evidence="7">Lipid-anchor</topology>
    </subcellularLocation>
    <subcellularLocation>
        <location evidence="7">Bacterial flagellum basal body</location>
    </subcellularLocation>
</comment>
<evidence type="ECO:0000313" key="9">
    <source>
        <dbReference type="EMBL" id="AAY87272.1"/>
    </source>
</evidence>
<evidence type="ECO:0000256" key="3">
    <source>
        <dbReference type="ARBA" id="ARBA00022729"/>
    </source>
</evidence>
<evidence type="ECO:0000256" key="5">
    <source>
        <dbReference type="ARBA" id="ARBA00023143"/>
    </source>
</evidence>
<gene>
    <name evidence="7 9" type="primary">flgH</name>
</gene>
<dbReference type="GO" id="GO:0071973">
    <property type="term" value="P:bacterial-type flagellum-dependent cell motility"/>
    <property type="evidence" value="ECO:0007669"/>
    <property type="project" value="InterPro"/>
</dbReference>
<reference evidence="9" key="1">
    <citation type="journal article" date="2005" name="PLoS Biol.">
        <title>New insights into metabolic properties of marine bacteria encoding proteorhodopsins.</title>
        <authorList>
            <person name="Sabehi G."/>
            <person name="Loy A."/>
            <person name="Jung K.H."/>
            <person name="Partha R."/>
            <person name="Spudich J.L."/>
            <person name="Isaacson T."/>
            <person name="Hirschberg J."/>
            <person name="Wagner M."/>
            <person name="Beja O."/>
        </authorList>
    </citation>
    <scope>NUCLEOTIDE SEQUENCE</scope>
</reference>
<feature type="chain" id="PRO_5008969713" description="Flagellar L-ring protein" evidence="8">
    <location>
        <begin position="20"/>
        <end position="229"/>
    </location>
</feature>
<protein>
    <recommendedName>
        <fullName evidence="7">Flagellar L-ring protein</fullName>
    </recommendedName>
    <alternativeName>
        <fullName evidence="7">Basal body L-ring protein</fullName>
    </alternativeName>
</protein>
<evidence type="ECO:0000256" key="1">
    <source>
        <dbReference type="ARBA" id="ARBA00002591"/>
    </source>
</evidence>
<keyword evidence="7" id="KW-0449">Lipoprotein</keyword>
<dbReference type="PANTHER" id="PTHR34933:SF1">
    <property type="entry name" value="FLAGELLAR L-RING PROTEIN"/>
    <property type="match status" value="1"/>
</dbReference>
<evidence type="ECO:0000256" key="6">
    <source>
        <dbReference type="ARBA" id="ARBA00023237"/>
    </source>
</evidence>
<feature type="signal peptide" evidence="8">
    <location>
        <begin position="1"/>
        <end position="19"/>
    </location>
</feature>
<keyword evidence="9" id="KW-0282">Flagellum</keyword>
<evidence type="ECO:0000256" key="4">
    <source>
        <dbReference type="ARBA" id="ARBA00023136"/>
    </source>
</evidence>
<dbReference type="GO" id="GO:0009279">
    <property type="term" value="C:cell outer membrane"/>
    <property type="evidence" value="ECO:0007669"/>
    <property type="project" value="UniProtKB-SubCell"/>
</dbReference>
<organism evidence="9">
    <name type="scientific">uncultured bacterium BAC17H8</name>
    <dbReference type="NCBI Taxonomy" id="332980"/>
    <lineage>
        <taxon>Bacteria</taxon>
        <taxon>environmental samples</taxon>
    </lineage>
</organism>
<proteinExistence type="inferred from homology"/>
<keyword evidence="9" id="KW-0969">Cilium</keyword>
<dbReference type="GO" id="GO:0003774">
    <property type="term" value="F:cytoskeletal motor activity"/>
    <property type="evidence" value="ECO:0007669"/>
    <property type="project" value="InterPro"/>
</dbReference>
<dbReference type="PRINTS" id="PR01008">
    <property type="entry name" value="FLGLRINGFLGH"/>
</dbReference>
<keyword evidence="3 7" id="KW-0732">Signal</keyword>
<dbReference type="Pfam" id="PF02107">
    <property type="entry name" value="FlgH"/>
    <property type="match status" value="1"/>
</dbReference>
<evidence type="ECO:0000256" key="8">
    <source>
        <dbReference type="SAM" id="SignalP"/>
    </source>
</evidence>
<dbReference type="InterPro" id="IPR000527">
    <property type="entry name" value="Flag_Lring"/>
</dbReference>
<comment type="function">
    <text evidence="1 7">Assembles around the rod to form the L-ring and probably protects the motor/basal body from shearing forces during rotation.</text>
</comment>